<dbReference type="InterPro" id="IPR029057">
    <property type="entry name" value="PRTase-like"/>
</dbReference>
<dbReference type="CDD" id="cd06223">
    <property type="entry name" value="PRTases_typeI"/>
    <property type="match status" value="1"/>
</dbReference>
<evidence type="ECO:0000313" key="5">
    <source>
        <dbReference type="Proteomes" id="UP001143304"/>
    </source>
</evidence>
<keyword evidence="5" id="KW-1185">Reference proteome</keyword>
<reference evidence="4" key="1">
    <citation type="submission" date="2019-02" db="EMBL/GenBank/DDBJ databases">
        <authorList>
            <person name="Li S.-H."/>
        </authorList>
    </citation>
    <scope>NUCLEOTIDE SEQUENCE</scope>
    <source>
        <strain evidence="4">IMCC11814</strain>
    </source>
</reference>
<evidence type="ECO:0000256" key="1">
    <source>
        <dbReference type="ARBA" id="ARBA00022676"/>
    </source>
</evidence>
<dbReference type="Gene3D" id="3.40.50.2020">
    <property type="match status" value="1"/>
</dbReference>
<protein>
    <recommendedName>
        <fullName evidence="3">Phosphoribosyltransferase domain-containing protein</fullName>
    </recommendedName>
</protein>
<feature type="domain" description="Phosphoribosyltransferase" evidence="3">
    <location>
        <begin position="75"/>
        <end position="191"/>
    </location>
</feature>
<comment type="caution">
    <text evidence="4">The sequence shown here is derived from an EMBL/GenBank/DDBJ whole genome shotgun (WGS) entry which is preliminary data.</text>
</comment>
<dbReference type="Proteomes" id="UP001143304">
    <property type="component" value="Unassembled WGS sequence"/>
</dbReference>
<dbReference type="Pfam" id="PF00156">
    <property type="entry name" value="Pribosyltran"/>
    <property type="match status" value="1"/>
</dbReference>
<organism evidence="4 5">
    <name type="scientific">Candidatus Marimicrobium litorale</name>
    <dbReference type="NCBI Taxonomy" id="2518991"/>
    <lineage>
        <taxon>Bacteria</taxon>
        <taxon>Pseudomonadati</taxon>
        <taxon>Pseudomonadota</taxon>
        <taxon>Gammaproteobacteria</taxon>
        <taxon>Cellvibrionales</taxon>
        <taxon>Halieaceae</taxon>
        <taxon>Marimicrobium</taxon>
    </lineage>
</organism>
<dbReference type="EMBL" id="SHNO01000001">
    <property type="protein sequence ID" value="MCX2977634.1"/>
    <property type="molecule type" value="Genomic_DNA"/>
</dbReference>
<gene>
    <name evidence="4" type="ORF">EYC82_09735</name>
</gene>
<name>A0ABT3T5U2_9GAMM</name>
<dbReference type="SUPFAM" id="SSF53271">
    <property type="entry name" value="PRTase-like"/>
    <property type="match status" value="1"/>
</dbReference>
<dbReference type="PANTHER" id="PTHR43363">
    <property type="entry name" value="HYPOXANTHINE PHOSPHORIBOSYLTRANSFERASE"/>
    <property type="match status" value="1"/>
</dbReference>
<evidence type="ECO:0000313" key="4">
    <source>
        <dbReference type="EMBL" id="MCX2977634.1"/>
    </source>
</evidence>
<evidence type="ECO:0000259" key="3">
    <source>
        <dbReference type="Pfam" id="PF00156"/>
    </source>
</evidence>
<dbReference type="PANTHER" id="PTHR43363:SF1">
    <property type="entry name" value="HYPOXANTHINE-GUANINE PHOSPHORIBOSYLTRANSFERASE"/>
    <property type="match status" value="1"/>
</dbReference>
<dbReference type="InterPro" id="IPR000836">
    <property type="entry name" value="PRTase_dom"/>
</dbReference>
<evidence type="ECO:0000256" key="2">
    <source>
        <dbReference type="ARBA" id="ARBA00022679"/>
    </source>
</evidence>
<proteinExistence type="predicted"/>
<keyword evidence="2" id="KW-0808">Transferase</keyword>
<sequence length="245" mass="27757">MDHTMTTYEQQVHCRAADIDIDFWRTPEGVAIPDDELRFLLVPDTVEAMMVGEVAEQIKAFQQSANEPITRALMVTMGGLLPGILLHDHLVHMPSAPHIAFGSIGVSLYTGPDQRRPKPQVVQESSLEVRDEVVILVDDLGDRGDTLRFLSEHITERGARRVMSLALFMKPRAKTVCPANFYFGELTQDTWIITPREYVETMAKRIPVWKQRGATQAECQRRLVDLIGYPPHLVDTYLETLFEQG</sequence>
<accession>A0ABT3T5U2</accession>
<keyword evidence="1" id="KW-0328">Glycosyltransferase</keyword>